<evidence type="ECO:0000313" key="3">
    <source>
        <dbReference type="EMBL" id="MFC3491732.1"/>
    </source>
</evidence>
<dbReference type="RefSeq" id="WP_387971021.1">
    <property type="nucleotide sequence ID" value="NZ_JBHRWO010000004.1"/>
</dbReference>
<gene>
    <name evidence="3" type="ORF">ACFO8M_04425</name>
</gene>
<keyword evidence="2" id="KW-0472">Membrane</keyword>
<feature type="compositionally biased region" description="Basic and acidic residues" evidence="1">
    <location>
        <begin position="105"/>
        <end position="116"/>
    </location>
</feature>
<proteinExistence type="predicted"/>
<protein>
    <submittedName>
        <fullName evidence="3">Uncharacterized protein</fullName>
    </submittedName>
</protein>
<organism evidence="3 4">
    <name type="scientific">Glycomyces rhizosphaerae</name>
    <dbReference type="NCBI Taxonomy" id="2054422"/>
    <lineage>
        <taxon>Bacteria</taxon>
        <taxon>Bacillati</taxon>
        <taxon>Actinomycetota</taxon>
        <taxon>Actinomycetes</taxon>
        <taxon>Glycomycetales</taxon>
        <taxon>Glycomycetaceae</taxon>
        <taxon>Glycomyces</taxon>
    </lineage>
</organism>
<sequence>MSGSPTTRLRFLGLLFWLAGGVVITFAWMGMAELAYVDGQMPYLVSGGAAGLALILVGSTLVISAAVLDAAEHGAQRTAELLKQAADEAADTQHHEASEAPGQEARADEKTEAKAV</sequence>
<name>A0ABV7PXX4_9ACTN</name>
<evidence type="ECO:0000313" key="4">
    <source>
        <dbReference type="Proteomes" id="UP001595712"/>
    </source>
</evidence>
<accession>A0ABV7PXX4</accession>
<keyword evidence="4" id="KW-1185">Reference proteome</keyword>
<comment type="caution">
    <text evidence="3">The sequence shown here is derived from an EMBL/GenBank/DDBJ whole genome shotgun (WGS) entry which is preliminary data.</text>
</comment>
<reference evidence="4" key="1">
    <citation type="journal article" date="2019" name="Int. J. Syst. Evol. Microbiol.">
        <title>The Global Catalogue of Microorganisms (GCM) 10K type strain sequencing project: providing services to taxonomists for standard genome sequencing and annotation.</title>
        <authorList>
            <consortium name="The Broad Institute Genomics Platform"/>
            <consortium name="The Broad Institute Genome Sequencing Center for Infectious Disease"/>
            <person name="Wu L."/>
            <person name="Ma J."/>
        </authorList>
    </citation>
    <scope>NUCLEOTIDE SEQUENCE [LARGE SCALE GENOMIC DNA]</scope>
    <source>
        <strain evidence="4">CGMCC 4.7396</strain>
    </source>
</reference>
<evidence type="ECO:0000256" key="2">
    <source>
        <dbReference type="SAM" id="Phobius"/>
    </source>
</evidence>
<dbReference type="EMBL" id="JBHRWO010000004">
    <property type="protein sequence ID" value="MFC3491732.1"/>
    <property type="molecule type" value="Genomic_DNA"/>
</dbReference>
<evidence type="ECO:0000256" key="1">
    <source>
        <dbReference type="SAM" id="MobiDB-lite"/>
    </source>
</evidence>
<dbReference type="Proteomes" id="UP001595712">
    <property type="component" value="Unassembled WGS sequence"/>
</dbReference>
<feature type="transmembrane region" description="Helical" evidence="2">
    <location>
        <begin position="43"/>
        <end position="68"/>
    </location>
</feature>
<keyword evidence="2" id="KW-0812">Transmembrane</keyword>
<keyword evidence="2" id="KW-1133">Transmembrane helix</keyword>
<feature type="region of interest" description="Disordered" evidence="1">
    <location>
        <begin position="81"/>
        <end position="116"/>
    </location>
</feature>
<feature type="transmembrane region" description="Helical" evidence="2">
    <location>
        <begin position="12"/>
        <end position="31"/>
    </location>
</feature>